<dbReference type="GO" id="GO:0010038">
    <property type="term" value="P:response to metal ion"/>
    <property type="evidence" value="ECO:0007669"/>
    <property type="project" value="InterPro"/>
</dbReference>
<dbReference type="OrthoDB" id="9778208at2"/>
<dbReference type="Gene3D" id="3.40.50.150">
    <property type="entry name" value="Vaccinia Virus protein VP39"/>
    <property type="match status" value="1"/>
</dbReference>
<reference evidence="11" key="1">
    <citation type="submission" date="2018-08" db="EMBL/GenBank/DDBJ databases">
        <authorList>
            <person name="Zhang J."/>
            <person name="Du Z.-J."/>
        </authorList>
    </citation>
    <scope>NUCLEOTIDE SEQUENCE [LARGE SCALE GENOMIC DNA]</scope>
    <source>
        <strain evidence="11">KCTC 52655</strain>
    </source>
</reference>
<keyword evidence="7 9" id="KW-0808">Transferase</keyword>
<evidence type="ECO:0000256" key="4">
    <source>
        <dbReference type="ARBA" id="ARBA00011905"/>
    </source>
</evidence>
<evidence type="ECO:0000313" key="10">
    <source>
        <dbReference type="EMBL" id="RDV26619.1"/>
    </source>
</evidence>
<feature type="binding site" evidence="9">
    <location>
        <position position="123"/>
    </location>
    <ligand>
        <name>S-adenosyl-L-methionine</name>
        <dbReference type="ChEBI" id="CHEBI:59789"/>
    </ligand>
</feature>
<evidence type="ECO:0000256" key="8">
    <source>
        <dbReference type="ARBA" id="ARBA00022691"/>
    </source>
</evidence>
<feature type="binding site" evidence="9">
    <location>
        <position position="45"/>
    </location>
    <ligand>
        <name>S-adenosyl-L-methionine</name>
        <dbReference type="ChEBI" id="CHEBI:59789"/>
    </ligand>
</feature>
<comment type="catalytic activity">
    <reaction evidence="1 9">
        <text>S-adenosyl-L-methionine + a thiopurine = S-adenosyl-L-homocysteine + a thiopurine S-methylether.</text>
        <dbReference type="EC" id="2.1.1.67"/>
    </reaction>
</comment>
<dbReference type="PANTHER" id="PTHR10259:SF11">
    <property type="entry name" value="THIOPURINE S-METHYLTRANSFERASE"/>
    <property type="match status" value="1"/>
</dbReference>
<organism evidence="10 11">
    <name type="scientific">Alteromonas aestuariivivens</name>
    <dbReference type="NCBI Taxonomy" id="1938339"/>
    <lineage>
        <taxon>Bacteria</taxon>
        <taxon>Pseudomonadati</taxon>
        <taxon>Pseudomonadota</taxon>
        <taxon>Gammaproteobacteria</taxon>
        <taxon>Alteromonadales</taxon>
        <taxon>Alteromonadaceae</taxon>
        <taxon>Alteromonas/Salinimonas group</taxon>
        <taxon>Alteromonas</taxon>
    </lineage>
</organism>
<keyword evidence="8 9" id="KW-0949">S-adenosyl-L-methionine</keyword>
<dbReference type="FunFam" id="3.40.50.150:FF:000101">
    <property type="entry name" value="Thiopurine S-methyltransferase"/>
    <property type="match status" value="1"/>
</dbReference>
<dbReference type="InterPro" id="IPR029063">
    <property type="entry name" value="SAM-dependent_MTases_sf"/>
</dbReference>
<keyword evidence="11" id="KW-1185">Reference proteome</keyword>
<dbReference type="NCBIfam" id="NF009732">
    <property type="entry name" value="PRK13255.1"/>
    <property type="match status" value="1"/>
</dbReference>
<evidence type="ECO:0000313" key="11">
    <source>
        <dbReference type="Proteomes" id="UP000256561"/>
    </source>
</evidence>
<sequence length="212" mass="23960">MHTEFWLEKWHNNDIGFHRSSVNPLLTRFIERLNLPKRAHLFLPLCGKTLDIHWLLKQGYRITGAELSEKAVQELFAELGCQPEIANIGPFVRYNAGPLTVFQGDFFSLSQSHIGGIDALYDRAALVALPASMRLRYANHLREITGSAPQLLITYDYDQTIMSGPPFSVTPQEVAELYQAHCHLDCLEVEAVEGGLKGQCEATERVWLLTPR</sequence>
<dbReference type="EC" id="2.1.1.67" evidence="4 9"/>
<evidence type="ECO:0000256" key="3">
    <source>
        <dbReference type="ARBA" id="ARBA00008145"/>
    </source>
</evidence>
<evidence type="ECO:0000256" key="2">
    <source>
        <dbReference type="ARBA" id="ARBA00004496"/>
    </source>
</evidence>
<accession>A0A3D8M9G5</accession>
<dbReference type="PANTHER" id="PTHR10259">
    <property type="entry name" value="THIOPURINE S-METHYLTRANSFERASE"/>
    <property type="match status" value="1"/>
</dbReference>
<evidence type="ECO:0000256" key="7">
    <source>
        <dbReference type="ARBA" id="ARBA00022679"/>
    </source>
</evidence>
<dbReference type="EMBL" id="QRHA01000004">
    <property type="protein sequence ID" value="RDV26619.1"/>
    <property type="molecule type" value="Genomic_DNA"/>
</dbReference>
<feature type="binding site" evidence="9">
    <location>
        <position position="66"/>
    </location>
    <ligand>
        <name>S-adenosyl-L-methionine</name>
        <dbReference type="ChEBI" id="CHEBI:59789"/>
    </ligand>
</feature>
<dbReference type="InterPro" id="IPR025835">
    <property type="entry name" value="Thiopurine_S-MeTrfase"/>
</dbReference>
<feature type="binding site" evidence="9">
    <location>
        <position position="10"/>
    </location>
    <ligand>
        <name>S-adenosyl-L-methionine</name>
        <dbReference type="ChEBI" id="CHEBI:59789"/>
    </ligand>
</feature>
<dbReference type="Pfam" id="PF05724">
    <property type="entry name" value="TPMT"/>
    <property type="match status" value="1"/>
</dbReference>
<proteinExistence type="inferred from homology"/>
<dbReference type="AlphaFoldDB" id="A0A3D8M9G5"/>
<comment type="similarity">
    <text evidence="3 9">Belongs to the class I-like SAM-binding methyltransferase superfamily. TPMT family.</text>
</comment>
<dbReference type="PROSITE" id="PS51585">
    <property type="entry name" value="SAM_MT_TPMT"/>
    <property type="match status" value="1"/>
</dbReference>
<dbReference type="InterPro" id="IPR008854">
    <property type="entry name" value="TPMT"/>
</dbReference>
<dbReference type="PIRSF" id="PIRSF023956">
    <property type="entry name" value="Thiopurine_S-methyltransferase"/>
    <property type="match status" value="1"/>
</dbReference>
<dbReference type="RefSeq" id="WP_115592572.1">
    <property type="nucleotide sequence ID" value="NZ_QRHA01000004.1"/>
</dbReference>
<dbReference type="SUPFAM" id="SSF53335">
    <property type="entry name" value="S-adenosyl-L-methionine-dependent methyltransferases"/>
    <property type="match status" value="1"/>
</dbReference>
<dbReference type="NCBIfam" id="TIGR03840">
    <property type="entry name" value="TMPT_Se_Te"/>
    <property type="match status" value="1"/>
</dbReference>
<dbReference type="InterPro" id="IPR022474">
    <property type="entry name" value="Thiopur_S-MeTfrase_Se/Te_detox"/>
</dbReference>
<gene>
    <name evidence="10" type="primary">tmpT</name>
    <name evidence="9" type="synonym">tpm</name>
    <name evidence="10" type="ORF">DXV75_06395</name>
</gene>
<evidence type="ECO:0000256" key="5">
    <source>
        <dbReference type="ARBA" id="ARBA00022490"/>
    </source>
</evidence>
<comment type="caution">
    <text evidence="10">The sequence shown here is derived from an EMBL/GenBank/DDBJ whole genome shotgun (WGS) entry which is preliminary data.</text>
</comment>
<keyword evidence="5 9" id="KW-0963">Cytoplasm</keyword>
<dbReference type="Proteomes" id="UP000256561">
    <property type="component" value="Unassembled WGS sequence"/>
</dbReference>
<dbReference type="GO" id="GO:0032259">
    <property type="term" value="P:methylation"/>
    <property type="evidence" value="ECO:0007669"/>
    <property type="project" value="UniProtKB-KW"/>
</dbReference>
<comment type="subcellular location">
    <subcellularLocation>
        <location evidence="2 9">Cytoplasm</location>
    </subcellularLocation>
</comment>
<dbReference type="GO" id="GO:0005737">
    <property type="term" value="C:cytoplasm"/>
    <property type="evidence" value="ECO:0007669"/>
    <property type="project" value="UniProtKB-SubCell"/>
</dbReference>
<dbReference type="GO" id="GO:0008119">
    <property type="term" value="F:thiopurine S-methyltransferase activity"/>
    <property type="evidence" value="ECO:0007669"/>
    <property type="project" value="UniProtKB-UniRule"/>
</dbReference>
<keyword evidence="6 9" id="KW-0489">Methyltransferase</keyword>
<evidence type="ECO:0000256" key="1">
    <source>
        <dbReference type="ARBA" id="ARBA00000903"/>
    </source>
</evidence>
<name>A0A3D8M9G5_9ALTE</name>
<evidence type="ECO:0000256" key="9">
    <source>
        <dbReference type="HAMAP-Rule" id="MF_00812"/>
    </source>
</evidence>
<protein>
    <recommendedName>
        <fullName evidence="4 9">Thiopurine S-methyltransferase</fullName>
        <ecNumber evidence="4 9">2.1.1.67</ecNumber>
    </recommendedName>
    <alternativeName>
        <fullName evidence="9">Thiopurine methyltransferase</fullName>
    </alternativeName>
</protein>
<dbReference type="HAMAP" id="MF_00812">
    <property type="entry name" value="Thiopur_methtran"/>
    <property type="match status" value="1"/>
</dbReference>
<evidence type="ECO:0000256" key="6">
    <source>
        <dbReference type="ARBA" id="ARBA00022603"/>
    </source>
</evidence>